<evidence type="ECO:0000313" key="5">
    <source>
        <dbReference type="EMBL" id="AJD40529.1"/>
    </source>
</evidence>
<dbReference type="AlphaFoldDB" id="A0A0B4WY34"/>
<sequence>MHFDVIIIGGSFAGISAALPLARARRKILVIDAGERRNRFAAVSHGFLGQDGREPGLIVSEARHQLERYPTVHWLNAKAQAAERTSNGFAIEIDGKPMKEGRRLILAAGVADRLPEIPGLQERWGKSVFHCPYCHGYELNQGRIGVIASGEHSMHHALMLPDWGETTFFTNGIVVPNADQVAQLRARAVKVETTPVRKIAGDRADVWLDDGRIVAMDGLFTLTRTSVQIPWAEQLGCVMEEGPLGQFIRTDAVKQTTAKGIFACGDAARAAGSVALAVGDGALAGTAAHQSLMFGND</sequence>
<dbReference type="SUPFAM" id="SSF51905">
    <property type="entry name" value="FAD/NAD(P)-binding domain"/>
    <property type="match status" value="1"/>
</dbReference>
<evidence type="ECO:0000256" key="3">
    <source>
        <dbReference type="ARBA" id="ARBA00023002"/>
    </source>
</evidence>
<dbReference type="Gene3D" id="3.50.50.60">
    <property type="entry name" value="FAD/NAD(P)-binding domain"/>
    <property type="match status" value="2"/>
</dbReference>
<feature type="domain" description="FAD/NAD(P)-binding" evidence="4">
    <location>
        <begin position="3"/>
        <end position="280"/>
    </location>
</feature>
<keyword evidence="2" id="KW-0285">Flavoprotein</keyword>
<dbReference type="HOGENOM" id="CLU_031864_5_0_5"/>
<evidence type="ECO:0000256" key="2">
    <source>
        <dbReference type="ARBA" id="ARBA00022630"/>
    </source>
</evidence>
<dbReference type="Proteomes" id="UP000031368">
    <property type="component" value="Chromosome"/>
</dbReference>
<dbReference type="PRINTS" id="PR00368">
    <property type="entry name" value="FADPNR"/>
</dbReference>
<dbReference type="Pfam" id="PF07992">
    <property type="entry name" value="Pyr_redox_2"/>
    <property type="match status" value="1"/>
</dbReference>
<name>A0A0B4WY34_9HYPH</name>
<keyword evidence="6" id="KW-1185">Reference proteome</keyword>
<dbReference type="InterPro" id="IPR023753">
    <property type="entry name" value="FAD/NAD-binding_dom"/>
</dbReference>
<dbReference type="InterPro" id="IPR050097">
    <property type="entry name" value="Ferredoxin-NADP_redctase_2"/>
</dbReference>
<keyword evidence="3" id="KW-0560">Oxidoreductase</keyword>
<dbReference type="KEGG" id="rga:RGR602_CH01171"/>
<dbReference type="EMBL" id="CP006877">
    <property type="protein sequence ID" value="AJD40529.1"/>
    <property type="molecule type" value="Genomic_DNA"/>
</dbReference>
<protein>
    <recommendedName>
        <fullName evidence="1">Thioredoxin reductase</fullName>
    </recommendedName>
</protein>
<dbReference type="InterPro" id="IPR036188">
    <property type="entry name" value="FAD/NAD-bd_sf"/>
</dbReference>
<proteinExistence type="predicted"/>
<evidence type="ECO:0000259" key="4">
    <source>
        <dbReference type="Pfam" id="PF07992"/>
    </source>
</evidence>
<dbReference type="GO" id="GO:0016491">
    <property type="term" value="F:oxidoreductase activity"/>
    <property type="evidence" value="ECO:0007669"/>
    <property type="project" value="UniProtKB-KW"/>
</dbReference>
<gene>
    <name evidence="5" type="ORF">RGR602_CH01171</name>
</gene>
<accession>A0A0B4WY34</accession>
<evidence type="ECO:0000256" key="1">
    <source>
        <dbReference type="ARBA" id="ARBA00018719"/>
    </source>
</evidence>
<reference evidence="5 6" key="1">
    <citation type="submission" date="2013-11" db="EMBL/GenBank/DDBJ databases">
        <title>Complete genome sequence of Rhizobium gallicum bv. gallicum R602.</title>
        <authorList>
            <person name="Bustos P."/>
            <person name="Santamaria R.I."/>
            <person name="Lozano L."/>
            <person name="Acosta J.L."/>
            <person name="Ormeno-Orrillo E."/>
            <person name="Rogel M.A."/>
            <person name="Romero D."/>
            <person name="Cevallos M.A."/>
            <person name="Martinez-Romero E."/>
            <person name="Gonzalez V."/>
        </authorList>
    </citation>
    <scope>NUCLEOTIDE SEQUENCE [LARGE SCALE GENOMIC DNA]</scope>
    <source>
        <strain evidence="5 6">R602</strain>
    </source>
</reference>
<dbReference type="PRINTS" id="PR00469">
    <property type="entry name" value="PNDRDTASEII"/>
</dbReference>
<dbReference type="PANTHER" id="PTHR48105">
    <property type="entry name" value="THIOREDOXIN REDUCTASE 1-RELATED-RELATED"/>
    <property type="match status" value="1"/>
</dbReference>
<evidence type="ECO:0000313" key="6">
    <source>
        <dbReference type="Proteomes" id="UP000031368"/>
    </source>
</evidence>
<organism evidence="5 6">
    <name type="scientific">Rhizobium gallicum bv. gallicum R602sp</name>
    <dbReference type="NCBI Taxonomy" id="1041138"/>
    <lineage>
        <taxon>Bacteria</taxon>
        <taxon>Pseudomonadati</taxon>
        <taxon>Pseudomonadota</taxon>
        <taxon>Alphaproteobacteria</taxon>
        <taxon>Hyphomicrobiales</taxon>
        <taxon>Rhizobiaceae</taxon>
        <taxon>Rhizobium/Agrobacterium group</taxon>
        <taxon>Rhizobium</taxon>
    </lineage>
</organism>
<dbReference type="RefSeq" id="WP_039844331.1">
    <property type="nucleotide sequence ID" value="NZ_CP006877.1"/>
</dbReference>